<evidence type="ECO:0000313" key="2">
    <source>
        <dbReference type="EMBL" id="KAH0450995.1"/>
    </source>
</evidence>
<comment type="caution">
    <text evidence="2">The sequence shown here is derived from an EMBL/GenBank/DDBJ whole genome shotgun (WGS) entry which is preliminary data.</text>
</comment>
<evidence type="ECO:0000256" key="1">
    <source>
        <dbReference type="SAM" id="MobiDB-lite"/>
    </source>
</evidence>
<sequence length="214" mass="24315">MPNPMETEYVEAATPVVPQEEKAQDPPEKVDAASTGIAKRVRQRADRKRKLVKSPFTTGKRKSHKDGEMATAKGREHEEIKAGPDVIEVNEKIKMEMRPAPPKVDYPGRSMITEEMSIFIEKYFEKFNDKGNIVFSSGNVVIYRSQIDELITDQYLDNNHVDAFAITLAEKNKISPGIPSDVPIGYRAFFLEDTERCSYRIPSVFPRGYRAVFL</sequence>
<feature type="compositionally biased region" description="Basic residues" evidence="1">
    <location>
        <begin position="39"/>
        <end position="52"/>
    </location>
</feature>
<accession>A0AAV7G5F7</accession>
<keyword evidence="3" id="KW-1185">Reference proteome</keyword>
<feature type="compositionally biased region" description="Basic and acidic residues" evidence="1">
    <location>
        <begin position="65"/>
        <end position="76"/>
    </location>
</feature>
<name>A0AAV7G5F7_DENCH</name>
<proteinExistence type="predicted"/>
<reference evidence="2 3" key="1">
    <citation type="journal article" date="2021" name="Hortic Res">
        <title>Chromosome-scale assembly of the Dendrobium chrysotoxum genome enhances the understanding of orchid evolution.</title>
        <authorList>
            <person name="Zhang Y."/>
            <person name="Zhang G.Q."/>
            <person name="Zhang D."/>
            <person name="Liu X.D."/>
            <person name="Xu X.Y."/>
            <person name="Sun W.H."/>
            <person name="Yu X."/>
            <person name="Zhu X."/>
            <person name="Wang Z.W."/>
            <person name="Zhao X."/>
            <person name="Zhong W.Y."/>
            <person name="Chen H."/>
            <person name="Yin W.L."/>
            <person name="Huang T."/>
            <person name="Niu S.C."/>
            <person name="Liu Z.J."/>
        </authorList>
    </citation>
    <scope>NUCLEOTIDE SEQUENCE [LARGE SCALE GENOMIC DNA]</scope>
    <source>
        <strain evidence="2">Lindl</strain>
    </source>
</reference>
<organism evidence="2 3">
    <name type="scientific">Dendrobium chrysotoxum</name>
    <name type="common">Orchid</name>
    <dbReference type="NCBI Taxonomy" id="161865"/>
    <lineage>
        <taxon>Eukaryota</taxon>
        <taxon>Viridiplantae</taxon>
        <taxon>Streptophyta</taxon>
        <taxon>Embryophyta</taxon>
        <taxon>Tracheophyta</taxon>
        <taxon>Spermatophyta</taxon>
        <taxon>Magnoliopsida</taxon>
        <taxon>Liliopsida</taxon>
        <taxon>Asparagales</taxon>
        <taxon>Orchidaceae</taxon>
        <taxon>Epidendroideae</taxon>
        <taxon>Malaxideae</taxon>
        <taxon>Dendrobiinae</taxon>
        <taxon>Dendrobium</taxon>
    </lineage>
</organism>
<evidence type="ECO:0000313" key="3">
    <source>
        <dbReference type="Proteomes" id="UP000775213"/>
    </source>
</evidence>
<feature type="compositionally biased region" description="Basic and acidic residues" evidence="1">
    <location>
        <begin position="19"/>
        <end position="31"/>
    </location>
</feature>
<dbReference type="Proteomes" id="UP000775213">
    <property type="component" value="Unassembled WGS sequence"/>
</dbReference>
<dbReference type="EMBL" id="JAGFBR010000018">
    <property type="protein sequence ID" value="KAH0450995.1"/>
    <property type="molecule type" value="Genomic_DNA"/>
</dbReference>
<gene>
    <name evidence="2" type="ORF">IEQ34_021687</name>
</gene>
<protein>
    <submittedName>
        <fullName evidence="2">Uncharacterized protein</fullName>
    </submittedName>
</protein>
<feature type="region of interest" description="Disordered" evidence="1">
    <location>
        <begin position="1"/>
        <end position="76"/>
    </location>
</feature>
<dbReference type="AlphaFoldDB" id="A0AAV7G5F7"/>